<reference evidence="3" key="1">
    <citation type="submission" date="2022-08" db="EMBL/GenBank/DDBJ databases">
        <authorList>
            <consortium name="DOE Joint Genome Institute"/>
            <person name="Min B."/>
            <person name="Riley R."/>
            <person name="Sierra-Patev S."/>
            <person name="Naranjo-Ortiz M."/>
            <person name="Looney B."/>
            <person name="Konkel Z."/>
            <person name="Slot J.C."/>
            <person name="Sakamoto Y."/>
            <person name="Steenwyk J.L."/>
            <person name="Rokas A."/>
            <person name="Carro J."/>
            <person name="Camarero S."/>
            <person name="Ferreira P."/>
            <person name="Molpeceres G."/>
            <person name="Ruiz-Duenas F.J."/>
            <person name="Serrano A."/>
            <person name="Henrissat B."/>
            <person name="Drula E."/>
            <person name="Hughes K.W."/>
            <person name="Mata J.L."/>
            <person name="Ishikawa N.K."/>
            <person name="Vargas-Isla R."/>
            <person name="Ushijima S."/>
            <person name="Smith C.A."/>
            <person name="Ahrendt S."/>
            <person name="Andreopoulos W."/>
            <person name="He G."/>
            <person name="Labutti K."/>
            <person name="Lipzen A."/>
            <person name="Ng V."/>
            <person name="Sandor L."/>
            <person name="Barry K."/>
            <person name="Martinez A.T."/>
            <person name="Xiao Y."/>
            <person name="Gibbons J.G."/>
            <person name="Terashima K."/>
            <person name="Hibbett D.S."/>
            <person name="Grigoriev I.V."/>
        </authorList>
    </citation>
    <scope>NUCLEOTIDE SEQUENCE</scope>
    <source>
        <strain evidence="3">TFB9207</strain>
    </source>
</reference>
<dbReference type="Proteomes" id="UP001163846">
    <property type="component" value="Unassembled WGS sequence"/>
</dbReference>
<dbReference type="PANTHER" id="PTHR36223">
    <property type="entry name" value="BETA-LACTAMASE-TYPE TRANSPEPTIDASE FOLD DOMAIN CONTAINING PROTEIN"/>
    <property type="match status" value="1"/>
</dbReference>
<dbReference type="PANTHER" id="PTHR36223:SF5">
    <property type="entry name" value="BETA-LACTAMASE-TYPE TRANSPEPTIDASE FOLD DOMAIN CONTAINING PROTEIN"/>
    <property type="match status" value="1"/>
</dbReference>
<proteinExistence type="predicted"/>
<name>A0AA38PJ64_9AGAR</name>
<gene>
    <name evidence="3" type="ORF">F5878DRAFT_603370</name>
</gene>
<comment type="caution">
    <text evidence="3">The sequence shown here is derived from an EMBL/GenBank/DDBJ whole genome shotgun (WGS) entry which is preliminary data.</text>
</comment>
<keyword evidence="4" id="KW-1185">Reference proteome</keyword>
<protein>
    <recommendedName>
        <fullName evidence="2">DUF7918 domain-containing protein</fullName>
    </recommendedName>
</protein>
<evidence type="ECO:0000313" key="3">
    <source>
        <dbReference type="EMBL" id="KAJ3843924.1"/>
    </source>
</evidence>
<sequence>MPLAFEDFTAWIEVEGSELPLFDVKVNDSEASGWIPSEAGKKFIVKFSTGHRRSSMCGDVYMDGKFFTGRAMHPGAPWTYTLSGVSTSVTTEQPFVFAKLELTDDDHYLNEAIVGLGDIKLVITHATLGRVIPQATYAKRKAISKVHERSKKATGHKVDLGNEQTIPYKEELKVTLHDVIVSFVFKYRPLDLLRANGIAPPAPRTKSAVKTEVLDLTGDSDEENQRRIRSLEEELVQLRKRRKTQHIKTEPTVKLEPGTSSSSNRNLLASNDVIDLT</sequence>
<organism evidence="3 4">
    <name type="scientific">Lentinula raphanica</name>
    <dbReference type="NCBI Taxonomy" id="153919"/>
    <lineage>
        <taxon>Eukaryota</taxon>
        <taxon>Fungi</taxon>
        <taxon>Dikarya</taxon>
        <taxon>Basidiomycota</taxon>
        <taxon>Agaricomycotina</taxon>
        <taxon>Agaricomycetes</taxon>
        <taxon>Agaricomycetidae</taxon>
        <taxon>Agaricales</taxon>
        <taxon>Marasmiineae</taxon>
        <taxon>Omphalotaceae</taxon>
        <taxon>Lentinula</taxon>
    </lineage>
</organism>
<dbReference type="EMBL" id="MU805964">
    <property type="protein sequence ID" value="KAJ3843924.1"/>
    <property type="molecule type" value="Genomic_DNA"/>
</dbReference>
<evidence type="ECO:0000313" key="4">
    <source>
        <dbReference type="Proteomes" id="UP001163846"/>
    </source>
</evidence>
<dbReference type="AlphaFoldDB" id="A0AA38PJ64"/>
<feature type="domain" description="DUF7918" evidence="2">
    <location>
        <begin position="11"/>
        <end position="200"/>
    </location>
</feature>
<accession>A0AA38PJ64</accession>
<dbReference type="InterPro" id="IPR057678">
    <property type="entry name" value="DUF7918"/>
</dbReference>
<dbReference type="Pfam" id="PF25534">
    <property type="entry name" value="DUF7918"/>
    <property type="match status" value="1"/>
</dbReference>
<feature type="region of interest" description="Disordered" evidence="1">
    <location>
        <begin position="240"/>
        <end position="277"/>
    </location>
</feature>
<evidence type="ECO:0000256" key="1">
    <source>
        <dbReference type="SAM" id="MobiDB-lite"/>
    </source>
</evidence>
<evidence type="ECO:0000259" key="2">
    <source>
        <dbReference type="Pfam" id="PF25534"/>
    </source>
</evidence>
<feature type="compositionally biased region" description="Low complexity" evidence="1">
    <location>
        <begin position="260"/>
        <end position="271"/>
    </location>
</feature>